<proteinExistence type="predicted"/>
<dbReference type="Proteomes" id="UP001153678">
    <property type="component" value="Unassembled WGS sequence"/>
</dbReference>
<protein>
    <submittedName>
        <fullName evidence="1">5872_t:CDS:1</fullName>
    </submittedName>
</protein>
<dbReference type="OrthoDB" id="10435586at2759"/>
<organism evidence="1 2">
    <name type="scientific">Funneliformis geosporum</name>
    <dbReference type="NCBI Taxonomy" id="1117311"/>
    <lineage>
        <taxon>Eukaryota</taxon>
        <taxon>Fungi</taxon>
        <taxon>Fungi incertae sedis</taxon>
        <taxon>Mucoromycota</taxon>
        <taxon>Glomeromycotina</taxon>
        <taxon>Glomeromycetes</taxon>
        <taxon>Glomerales</taxon>
        <taxon>Glomeraceae</taxon>
        <taxon>Funneliformis</taxon>
    </lineage>
</organism>
<accession>A0A9W4X0K6</accession>
<evidence type="ECO:0000313" key="2">
    <source>
        <dbReference type="Proteomes" id="UP001153678"/>
    </source>
</evidence>
<keyword evidence="2" id="KW-1185">Reference proteome</keyword>
<gene>
    <name evidence="1" type="ORF">FWILDA_LOCUS8137</name>
</gene>
<comment type="caution">
    <text evidence="1">The sequence shown here is derived from an EMBL/GenBank/DDBJ whole genome shotgun (WGS) entry which is preliminary data.</text>
</comment>
<dbReference type="AlphaFoldDB" id="A0A9W4X0K6"/>
<feature type="non-terminal residue" evidence="1">
    <location>
        <position position="1"/>
    </location>
</feature>
<reference evidence="1" key="1">
    <citation type="submission" date="2022-08" db="EMBL/GenBank/DDBJ databases">
        <authorList>
            <person name="Kallberg Y."/>
            <person name="Tangrot J."/>
            <person name="Rosling A."/>
        </authorList>
    </citation>
    <scope>NUCLEOTIDE SEQUENCE</scope>
    <source>
        <strain evidence="1">Wild A</strain>
    </source>
</reference>
<evidence type="ECO:0000313" key="1">
    <source>
        <dbReference type="EMBL" id="CAI2177538.1"/>
    </source>
</evidence>
<sequence length="165" mass="19493">PLLIIFAATGTGKSNFAKRFSDRFIDGDDLIFHDSFSKDLLTQGRFDEINELARKRLGDYSGDKIIMSSYYLHLPTNRVVFHRMVHATDIYYTQNFIWNDIQEKYHRSSNEKHLNIAINRSYNFVDVNNFKEKDEAFLKFADELEKERKLFCEDTRHHQITSNAS</sequence>
<name>A0A9W4X0K6_9GLOM</name>
<dbReference type="EMBL" id="CAMKVN010001692">
    <property type="protein sequence ID" value="CAI2177538.1"/>
    <property type="molecule type" value="Genomic_DNA"/>
</dbReference>